<feature type="compositionally biased region" description="Polar residues" evidence="1">
    <location>
        <begin position="312"/>
        <end position="329"/>
    </location>
</feature>
<dbReference type="EMBL" id="NEDP02002263">
    <property type="protein sequence ID" value="OWF51429.1"/>
    <property type="molecule type" value="Genomic_DNA"/>
</dbReference>
<comment type="caution">
    <text evidence="2">The sequence shown here is derived from an EMBL/GenBank/DDBJ whole genome shotgun (WGS) entry which is preliminary data.</text>
</comment>
<reference evidence="2 3" key="1">
    <citation type="journal article" date="2017" name="Nat. Ecol. Evol.">
        <title>Scallop genome provides insights into evolution of bilaterian karyotype and development.</title>
        <authorList>
            <person name="Wang S."/>
            <person name="Zhang J."/>
            <person name="Jiao W."/>
            <person name="Li J."/>
            <person name="Xun X."/>
            <person name="Sun Y."/>
            <person name="Guo X."/>
            <person name="Huan P."/>
            <person name="Dong B."/>
            <person name="Zhang L."/>
            <person name="Hu X."/>
            <person name="Sun X."/>
            <person name="Wang J."/>
            <person name="Zhao C."/>
            <person name="Wang Y."/>
            <person name="Wang D."/>
            <person name="Huang X."/>
            <person name="Wang R."/>
            <person name="Lv J."/>
            <person name="Li Y."/>
            <person name="Zhang Z."/>
            <person name="Liu B."/>
            <person name="Lu W."/>
            <person name="Hui Y."/>
            <person name="Liang J."/>
            <person name="Zhou Z."/>
            <person name="Hou R."/>
            <person name="Li X."/>
            <person name="Liu Y."/>
            <person name="Li H."/>
            <person name="Ning X."/>
            <person name="Lin Y."/>
            <person name="Zhao L."/>
            <person name="Xing Q."/>
            <person name="Dou J."/>
            <person name="Li Y."/>
            <person name="Mao J."/>
            <person name="Guo H."/>
            <person name="Dou H."/>
            <person name="Li T."/>
            <person name="Mu C."/>
            <person name="Jiang W."/>
            <person name="Fu Q."/>
            <person name="Fu X."/>
            <person name="Miao Y."/>
            <person name="Liu J."/>
            <person name="Yu Q."/>
            <person name="Li R."/>
            <person name="Liao H."/>
            <person name="Li X."/>
            <person name="Kong Y."/>
            <person name="Jiang Z."/>
            <person name="Chourrout D."/>
            <person name="Li R."/>
            <person name="Bao Z."/>
        </authorList>
    </citation>
    <scope>NUCLEOTIDE SEQUENCE [LARGE SCALE GENOMIC DNA]</scope>
    <source>
        <strain evidence="2 3">PY_sf001</strain>
    </source>
</reference>
<evidence type="ECO:0000313" key="3">
    <source>
        <dbReference type="Proteomes" id="UP000242188"/>
    </source>
</evidence>
<dbReference type="OrthoDB" id="6115887at2759"/>
<feature type="compositionally biased region" description="Basic and acidic residues" evidence="1">
    <location>
        <begin position="198"/>
        <end position="207"/>
    </location>
</feature>
<sequence length="696" mass="76454">MDYHDDDDTYDKTEDMKRPPKSPFLSALSSNAKFTASSASNNRDAEDRAKRISSTSSSVGSSGASLDNRPPLPVVPVSKSPGSKRRNHASIRRAYRTTSSSEEEFNQMASASAVRDDSGPSSNEISSNKDDQKANTKHSLKPDKGKKKGNKKDMKLEDYEPTSGNFQKNTARASKRAQKSPRLGNRNDGFGHRRKRSDGRSDGEESRPGTPTSMYDLESLPPLTRSSSRQSLYASRSSLYRRRGRKGSYSESVASTYIRDDMEIGRHSRSYSQDYDDDETDGGYERPISRYEKERVFRSMGELGRETKERSTQTLRETATQTGQEQSDIMQPKRVVKRKKRSKSMSAVATQTTKDLRKTEKAETEESREKSKPKPKPKPKPRKSTNSVSTVAAVDESDDGKKKKKKKKRAKSREDLSHADKPNLPQGEQWLPAQQLSGQPYLQNMHPGVPQMVPDGYPGAAPGMPIQPYTAGYPGGAVPYNVNPQTGYMMPPQPGQPILQQGQPIPQPGQPILQHGQPIPQPGQHVPPQSAHIPGKPRKSNWDVLCSLTDSDHQQKQAAMTETGSIASSVFTYNYPSNVGHPGIPVVPAHPQQAGVVNQAYSNIAYPAATVAAVPHTDTMQRVPPSYMDAINMDAMSGPPSSGPHSNSHHSGSPSQSGSDSGLPLIHNDTTNLLPKKSSWEVLKEITDNQQNESVV</sequence>
<feature type="compositionally biased region" description="Basic residues" evidence="1">
    <location>
        <begin position="373"/>
        <end position="383"/>
    </location>
</feature>
<feature type="compositionally biased region" description="Basic and acidic residues" evidence="1">
    <location>
        <begin position="412"/>
        <end position="421"/>
    </location>
</feature>
<dbReference type="AlphaFoldDB" id="A0A210QRU0"/>
<evidence type="ECO:0000313" key="2">
    <source>
        <dbReference type="EMBL" id="OWF51429.1"/>
    </source>
</evidence>
<organism evidence="2 3">
    <name type="scientific">Mizuhopecten yessoensis</name>
    <name type="common">Japanese scallop</name>
    <name type="synonym">Patinopecten yessoensis</name>
    <dbReference type="NCBI Taxonomy" id="6573"/>
    <lineage>
        <taxon>Eukaryota</taxon>
        <taxon>Metazoa</taxon>
        <taxon>Spiralia</taxon>
        <taxon>Lophotrochozoa</taxon>
        <taxon>Mollusca</taxon>
        <taxon>Bivalvia</taxon>
        <taxon>Autobranchia</taxon>
        <taxon>Pteriomorphia</taxon>
        <taxon>Pectinida</taxon>
        <taxon>Pectinoidea</taxon>
        <taxon>Pectinidae</taxon>
        <taxon>Mizuhopecten</taxon>
    </lineage>
</organism>
<feature type="compositionally biased region" description="Basic and acidic residues" evidence="1">
    <location>
        <begin position="283"/>
        <end position="311"/>
    </location>
</feature>
<keyword evidence="3" id="KW-1185">Reference proteome</keyword>
<feature type="compositionally biased region" description="Basic residues" evidence="1">
    <location>
        <begin position="402"/>
        <end position="411"/>
    </location>
</feature>
<feature type="region of interest" description="Disordered" evidence="1">
    <location>
        <begin position="630"/>
        <end position="678"/>
    </location>
</feature>
<feature type="region of interest" description="Disordered" evidence="1">
    <location>
        <begin position="1"/>
        <end position="432"/>
    </location>
</feature>
<feature type="compositionally biased region" description="Low complexity" evidence="1">
    <location>
        <begin position="53"/>
        <end position="65"/>
    </location>
</feature>
<feature type="compositionally biased region" description="Low complexity" evidence="1">
    <location>
        <begin position="225"/>
        <end position="238"/>
    </location>
</feature>
<feature type="compositionally biased region" description="Basic residues" evidence="1">
    <location>
        <begin position="334"/>
        <end position="343"/>
    </location>
</feature>
<evidence type="ECO:0000256" key="1">
    <source>
        <dbReference type="SAM" id="MobiDB-lite"/>
    </source>
</evidence>
<feature type="compositionally biased region" description="Basic residues" evidence="1">
    <location>
        <begin position="135"/>
        <end position="150"/>
    </location>
</feature>
<proteinExistence type="predicted"/>
<feature type="compositionally biased region" description="Basic residues" evidence="1">
    <location>
        <begin position="82"/>
        <end position="95"/>
    </location>
</feature>
<name>A0A210QRU0_MIZYE</name>
<feature type="compositionally biased region" description="Basic and acidic residues" evidence="1">
    <location>
        <begin position="354"/>
        <end position="372"/>
    </location>
</feature>
<accession>A0A210QRU0</accession>
<dbReference type="Proteomes" id="UP000242188">
    <property type="component" value="Unassembled WGS sequence"/>
</dbReference>
<feature type="compositionally biased region" description="Low complexity" evidence="1">
    <location>
        <begin position="637"/>
        <end position="664"/>
    </location>
</feature>
<gene>
    <name evidence="2" type="ORF">KP79_PYT11135</name>
</gene>
<protein>
    <submittedName>
        <fullName evidence="2">Uncharacterized protein</fullName>
    </submittedName>
</protein>
<feature type="compositionally biased region" description="Polar residues" evidence="1">
    <location>
        <begin position="162"/>
        <end position="172"/>
    </location>
</feature>
<feature type="compositionally biased region" description="Polar residues" evidence="1">
    <location>
        <begin position="27"/>
        <end position="42"/>
    </location>
</feature>